<reference evidence="2" key="1">
    <citation type="submission" date="2020-01" db="EMBL/GenBank/DDBJ databases">
        <title>Insect and environment-associated Actinomycetes.</title>
        <authorList>
            <person name="Currrie C."/>
            <person name="Chevrette M."/>
            <person name="Carlson C."/>
            <person name="Stubbendieck R."/>
            <person name="Wendt-Pienkowski E."/>
        </authorList>
    </citation>
    <scope>NUCLEOTIDE SEQUENCE</scope>
    <source>
        <strain evidence="2">SID7499</strain>
    </source>
</reference>
<name>A0A6G3X5I7_9ACTN</name>
<protein>
    <submittedName>
        <fullName evidence="2">Non-ribosomal peptide synthetase</fullName>
    </submittedName>
</protein>
<dbReference type="Gene3D" id="3.30.559.30">
    <property type="entry name" value="Nonribosomal peptide synthetase, condensation domain"/>
    <property type="match status" value="1"/>
</dbReference>
<dbReference type="GO" id="GO:0005829">
    <property type="term" value="C:cytosol"/>
    <property type="evidence" value="ECO:0007669"/>
    <property type="project" value="TreeGrafter"/>
</dbReference>
<sequence length="158" mass="17720">NTLPVRVSVRPGDSWSDLLTRLQGQSVELMSHQYLGLSDILRAQGVDSLFDTLTVTENYPMDTGSFGQPADGERVTDIEARDGNHYPISLTVVPNNELLLKFEYQGGLFERDRVESWMNALVGLIDQFASDPDRPVAHAEILSSDERRRVLVEWNDSA</sequence>
<feature type="domain" description="Condensation" evidence="1">
    <location>
        <begin position="1"/>
        <end position="149"/>
    </location>
</feature>
<dbReference type="GO" id="GO:0003824">
    <property type="term" value="F:catalytic activity"/>
    <property type="evidence" value="ECO:0007669"/>
    <property type="project" value="InterPro"/>
</dbReference>
<proteinExistence type="predicted"/>
<dbReference type="SUPFAM" id="SSF52777">
    <property type="entry name" value="CoA-dependent acyltransferases"/>
    <property type="match status" value="1"/>
</dbReference>
<dbReference type="AlphaFoldDB" id="A0A6G3X5I7"/>
<dbReference type="Pfam" id="PF00668">
    <property type="entry name" value="Condensation"/>
    <property type="match status" value="1"/>
</dbReference>
<organism evidence="2">
    <name type="scientific">Streptomyces sp. SID7499</name>
    <dbReference type="NCBI Taxonomy" id="2706086"/>
    <lineage>
        <taxon>Bacteria</taxon>
        <taxon>Bacillati</taxon>
        <taxon>Actinomycetota</taxon>
        <taxon>Actinomycetes</taxon>
        <taxon>Kitasatosporales</taxon>
        <taxon>Streptomycetaceae</taxon>
        <taxon>Streptomyces</taxon>
    </lineage>
</organism>
<dbReference type="PANTHER" id="PTHR45527">
    <property type="entry name" value="NONRIBOSOMAL PEPTIDE SYNTHETASE"/>
    <property type="match status" value="1"/>
</dbReference>
<dbReference type="InterPro" id="IPR001242">
    <property type="entry name" value="Condensation_dom"/>
</dbReference>
<feature type="non-terminal residue" evidence="2">
    <location>
        <position position="1"/>
    </location>
</feature>
<dbReference type="InterPro" id="IPR023213">
    <property type="entry name" value="CAT-like_dom_sf"/>
</dbReference>
<evidence type="ECO:0000259" key="1">
    <source>
        <dbReference type="Pfam" id="PF00668"/>
    </source>
</evidence>
<dbReference type="GO" id="GO:0008610">
    <property type="term" value="P:lipid biosynthetic process"/>
    <property type="evidence" value="ECO:0007669"/>
    <property type="project" value="UniProtKB-ARBA"/>
</dbReference>
<dbReference type="GO" id="GO:0031177">
    <property type="term" value="F:phosphopantetheine binding"/>
    <property type="evidence" value="ECO:0007669"/>
    <property type="project" value="TreeGrafter"/>
</dbReference>
<gene>
    <name evidence="2" type="ORF">G3M58_41470</name>
</gene>
<dbReference type="GO" id="GO:0044550">
    <property type="term" value="P:secondary metabolite biosynthetic process"/>
    <property type="evidence" value="ECO:0007669"/>
    <property type="project" value="TreeGrafter"/>
</dbReference>
<feature type="non-terminal residue" evidence="2">
    <location>
        <position position="158"/>
    </location>
</feature>
<evidence type="ECO:0000313" key="2">
    <source>
        <dbReference type="EMBL" id="NEE12912.1"/>
    </source>
</evidence>
<comment type="caution">
    <text evidence="2">The sequence shown here is derived from an EMBL/GenBank/DDBJ whole genome shotgun (WGS) entry which is preliminary data.</text>
</comment>
<accession>A0A6G3X5I7</accession>
<dbReference type="GO" id="GO:0043041">
    <property type="term" value="P:amino acid activation for nonribosomal peptide biosynthetic process"/>
    <property type="evidence" value="ECO:0007669"/>
    <property type="project" value="TreeGrafter"/>
</dbReference>
<dbReference type="EMBL" id="JAAGMN010004300">
    <property type="protein sequence ID" value="NEE12912.1"/>
    <property type="molecule type" value="Genomic_DNA"/>
</dbReference>
<dbReference type="PANTHER" id="PTHR45527:SF1">
    <property type="entry name" value="FATTY ACID SYNTHASE"/>
    <property type="match status" value="1"/>
</dbReference>
<dbReference type="Gene3D" id="3.30.559.10">
    <property type="entry name" value="Chloramphenicol acetyltransferase-like domain"/>
    <property type="match status" value="1"/>
</dbReference>